<dbReference type="STRING" id="1920490.GCA_001895925_00384"/>
<feature type="transmembrane region" description="Helical" evidence="8">
    <location>
        <begin position="303"/>
        <end position="324"/>
    </location>
</feature>
<evidence type="ECO:0000256" key="7">
    <source>
        <dbReference type="PIRNR" id="PIRNR002744"/>
    </source>
</evidence>
<evidence type="ECO:0000313" key="9">
    <source>
        <dbReference type="EMBL" id="PSB18596.1"/>
    </source>
</evidence>
<gene>
    <name evidence="9" type="ORF">C7B65_14980</name>
</gene>
<protein>
    <recommendedName>
        <fullName evidence="11">Cytosine permease</fullName>
    </recommendedName>
</protein>
<feature type="transmembrane region" description="Helical" evidence="8">
    <location>
        <begin position="375"/>
        <end position="395"/>
    </location>
</feature>
<dbReference type="OrthoDB" id="9780088at2"/>
<dbReference type="Proteomes" id="UP000238634">
    <property type="component" value="Unassembled WGS sequence"/>
</dbReference>
<keyword evidence="5 8" id="KW-1133">Transmembrane helix</keyword>
<evidence type="ECO:0000256" key="2">
    <source>
        <dbReference type="ARBA" id="ARBA00008974"/>
    </source>
</evidence>
<feature type="transmembrane region" description="Helical" evidence="8">
    <location>
        <begin position="345"/>
        <end position="363"/>
    </location>
</feature>
<evidence type="ECO:0000313" key="10">
    <source>
        <dbReference type="Proteomes" id="UP000238634"/>
    </source>
</evidence>
<keyword evidence="4 8" id="KW-0812">Transmembrane</keyword>
<evidence type="ECO:0000256" key="8">
    <source>
        <dbReference type="SAM" id="Phobius"/>
    </source>
</evidence>
<comment type="subcellular location">
    <subcellularLocation>
        <location evidence="1">Membrane</location>
        <topology evidence="1">Multi-pass membrane protein</topology>
    </subcellularLocation>
</comment>
<keyword evidence="10" id="KW-1185">Reference proteome</keyword>
<accession>A0A2T1DDQ1</accession>
<dbReference type="InterPro" id="IPR026030">
    <property type="entry name" value="Pur-cyt_permease_Fcy2/21/22"/>
</dbReference>
<dbReference type="InterPro" id="IPR001248">
    <property type="entry name" value="Pur-cyt_permease"/>
</dbReference>
<feature type="transmembrane region" description="Helical" evidence="8">
    <location>
        <begin position="415"/>
        <end position="437"/>
    </location>
</feature>
<dbReference type="GO" id="GO:0005886">
    <property type="term" value="C:plasma membrane"/>
    <property type="evidence" value="ECO:0007669"/>
    <property type="project" value="TreeGrafter"/>
</dbReference>
<dbReference type="PANTHER" id="PTHR31806:SF1">
    <property type="entry name" value="PURINE-CYTOSINE PERMEASE FCY2-RELATED"/>
    <property type="match status" value="1"/>
</dbReference>
<dbReference type="Gene3D" id="1.10.4160.10">
    <property type="entry name" value="Hydantoin permease"/>
    <property type="match status" value="1"/>
</dbReference>
<evidence type="ECO:0000256" key="5">
    <source>
        <dbReference type="ARBA" id="ARBA00022989"/>
    </source>
</evidence>
<dbReference type="Pfam" id="PF02133">
    <property type="entry name" value="Transp_cyt_pur"/>
    <property type="match status" value="1"/>
</dbReference>
<organism evidence="9 10">
    <name type="scientific">Phormidesmis priestleyi ULC007</name>
    <dbReference type="NCBI Taxonomy" id="1920490"/>
    <lineage>
        <taxon>Bacteria</taxon>
        <taxon>Bacillati</taxon>
        <taxon>Cyanobacteriota</taxon>
        <taxon>Cyanophyceae</taxon>
        <taxon>Leptolyngbyales</taxon>
        <taxon>Leptolyngbyaceae</taxon>
        <taxon>Phormidesmis</taxon>
    </lineage>
</organism>
<dbReference type="GO" id="GO:0022857">
    <property type="term" value="F:transmembrane transporter activity"/>
    <property type="evidence" value="ECO:0007669"/>
    <property type="project" value="InterPro"/>
</dbReference>
<evidence type="ECO:0000256" key="3">
    <source>
        <dbReference type="ARBA" id="ARBA00022448"/>
    </source>
</evidence>
<feature type="transmembrane region" description="Helical" evidence="8">
    <location>
        <begin position="84"/>
        <end position="106"/>
    </location>
</feature>
<dbReference type="PANTHER" id="PTHR31806">
    <property type="entry name" value="PURINE-CYTOSINE PERMEASE FCY2-RELATED"/>
    <property type="match status" value="1"/>
</dbReference>
<evidence type="ECO:0000256" key="4">
    <source>
        <dbReference type="ARBA" id="ARBA00022692"/>
    </source>
</evidence>
<feature type="transmembrane region" description="Helical" evidence="8">
    <location>
        <begin position="259"/>
        <end position="283"/>
    </location>
</feature>
<comment type="caution">
    <text evidence="9">The sequence shown here is derived from an EMBL/GenBank/DDBJ whole genome shotgun (WGS) entry which is preliminary data.</text>
</comment>
<evidence type="ECO:0000256" key="6">
    <source>
        <dbReference type="ARBA" id="ARBA00023136"/>
    </source>
</evidence>
<reference evidence="9 10" key="2">
    <citation type="submission" date="2018-03" db="EMBL/GenBank/DDBJ databases">
        <title>The ancient ancestry and fast evolution of plastids.</title>
        <authorList>
            <person name="Moore K.R."/>
            <person name="Magnabosco C."/>
            <person name="Momper L."/>
            <person name="Gold D.A."/>
            <person name="Bosak T."/>
            <person name="Fournier G.P."/>
        </authorList>
    </citation>
    <scope>NUCLEOTIDE SEQUENCE [LARGE SCALE GENOMIC DNA]</scope>
    <source>
        <strain evidence="9 10">ULC007</strain>
    </source>
</reference>
<feature type="transmembrane region" description="Helical" evidence="8">
    <location>
        <begin position="53"/>
        <end position="78"/>
    </location>
</feature>
<feature type="transmembrane region" description="Helical" evidence="8">
    <location>
        <begin position="189"/>
        <end position="206"/>
    </location>
</feature>
<dbReference type="EMBL" id="PVWG01000016">
    <property type="protein sequence ID" value="PSB18596.1"/>
    <property type="molecule type" value="Genomic_DNA"/>
</dbReference>
<feature type="transmembrane region" description="Helical" evidence="8">
    <location>
        <begin position="162"/>
        <end position="180"/>
    </location>
</feature>
<comment type="similarity">
    <text evidence="2 7">Belongs to the purine-cytosine permease (2.A.39) family.</text>
</comment>
<evidence type="ECO:0008006" key="11">
    <source>
        <dbReference type="Google" id="ProtNLM"/>
    </source>
</evidence>
<dbReference type="PIRSF" id="PIRSF002744">
    <property type="entry name" value="Pur-cyt_permease"/>
    <property type="match status" value="1"/>
</dbReference>
<evidence type="ECO:0000256" key="1">
    <source>
        <dbReference type="ARBA" id="ARBA00004141"/>
    </source>
</evidence>
<proteinExistence type="inferred from homology"/>
<dbReference type="AlphaFoldDB" id="A0A2T1DDQ1"/>
<keyword evidence="3 7" id="KW-0813">Transport</keyword>
<feature type="transmembrane region" description="Helical" evidence="8">
    <location>
        <begin position="449"/>
        <end position="469"/>
    </location>
</feature>
<feature type="transmembrane region" description="Helical" evidence="8">
    <location>
        <begin position="118"/>
        <end position="142"/>
    </location>
</feature>
<keyword evidence="6 7" id="KW-0472">Membrane</keyword>
<feature type="transmembrane region" description="Helical" evidence="8">
    <location>
        <begin position="218"/>
        <end position="239"/>
    </location>
</feature>
<reference evidence="9 10" key="1">
    <citation type="submission" date="2018-02" db="EMBL/GenBank/DDBJ databases">
        <authorList>
            <person name="Cohen D.B."/>
            <person name="Kent A.D."/>
        </authorList>
    </citation>
    <scope>NUCLEOTIDE SEQUENCE [LARGE SCALE GENOMIC DNA]</scope>
    <source>
        <strain evidence="9 10">ULC007</strain>
    </source>
</reference>
<name>A0A2T1DDQ1_9CYAN</name>
<sequence length="479" mass="51379">MLNFSIGKSSPNHKTMSRVVEQRNVRPKQGIEAQGIERVLPTARSHVRILDNFTLWLAANTVLSTIVLGALAINVFGLGVWDSIGVIVVFNLLGVSSVAFFATLGPKLGLRQMTIARFSFGWVGASVMAMFNVITCLGWSVVNVIVGGQLVQALSGGIVPSWLGILGITALTTSVSLYGYRYVHRYGRYAWMPMGLIFLAIAVINVPQATIVTAKSSGLAYVASLLSFSGVIYGAAAGWGPYAADYSAKQPETTPSSKVFGLTFLGIWIPCVLLESLGVLLTTVPALNGKSGGELVAAALNPLGSLGTVMMLLLALSVVANNIPNDYSLALSIQVLGGVFQRIKRWIWTLAGSVVYAVIAISASRNFDQTLETFLLLIAYWLGPWAIILVSEHCFRRGQYNVEDWNNPDRLPSGWAAIVAMALGLFGVYLGVAQVAFVGPIAGLFNPPYGMDIGFGLGVLFAAITYLVLRPIERRSTQR</sequence>